<name>A0ABV1F6E1_9FIRM</name>
<dbReference type="PIRSF" id="PIRSF000112">
    <property type="entry name" value="Glycerol_dehydrogenase"/>
    <property type="match status" value="1"/>
</dbReference>
<evidence type="ECO:0000256" key="2">
    <source>
        <dbReference type="ARBA" id="ARBA00023002"/>
    </source>
</evidence>
<organism evidence="9 10">
    <name type="scientific">Ruminococcoides intestinale</name>
    <dbReference type="NCBI Taxonomy" id="3133162"/>
    <lineage>
        <taxon>Bacteria</taxon>
        <taxon>Bacillati</taxon>
        <taxon>Bacillota</taxon>
        <taxon>Clostridia</taxon>
        <taxon>Eubacteriales</taxon>
        <taxon>Oscillospiraceae</taxon>
        <taxon>Ruminococcoides</taxon>
    </lineage>
</organism>
<dbReference type="InterPro" id="IPR001670">
    <property type="entry name" value="ADH_Fe/GldA"/>
</dbReference>
<accession>A0ABV1F6E1</accession>
<dbReference type="PANTHER" id="PTHR43616:SF5">
    <property type="entry name" value="GLYCEROL DEHYDROGENASE 1"/>
    <property type="match status" value="1"/>
</dbReference>
<dbReference type="InterPro" id="IPR016205">
    <property type="entry name" value="Glycerol_DH"/>
</dbReference>
<comment type="catalytic activity">
    <reaction evidence="7">
        <text>glycerol + NAD(+) = dihydroxyacetone + NADH + H(+)</text>
        <dbReference type="Rhea" id="RHEA:13769"/>
        <dbReference type="ChEBI" id="CHEBI:15378"/>
        <dbReference type="ChEBI" id="CHEBI:16016"/>
        <dbReference type="ChEBI" id="CHEBI:17754"/>
        <dbReference type="ChEBI" id="CHEBI:57540"/>
        <dbReference type="ChEBI" id="CHEBI:57945"/>
        <dbReference type="EC" id="1.1.1.6"/>
    </reaction>
</comment>
<dbReference type="Proteomes" id="UP001490816">
    <property type="component" value="Unassembled WGS sequence"/>
</dbReference>
<dbReference type="Gene3D" id="1.20.1090.10">
    <property type="entry name" value="Dehydroquinate synthase-like - alpha domain"/>
    <property type="match status" value="1"/>
</dbReference>
<keyword evidence="1" id="KW-0479">Metal-binding</keyword>
<comment type="pathway">
    <text evidence="4">Polyol metabolism; glycerol fermentation; glycerone phosphate from glycerol (oxidative route): step 1/2.</text>
</comment>
<comment type="caution">
    <text evidence="9">The sequence shown here is derived from an EMBL/GenBank/DDBJ whole genome shotgun (WGS) entry which is preliminary data.</text>
</comment>
<dbReference type="Pfam" id="PF00465">
    <property type="entry name" value="Fe-ADH"/>
    <property type="match status" value="1"/>
</dbReference>
<dbReference type="Gene3D" id="3.40.50.1970">
    <property type="match status" value="1"/>
</dbReference>
<evidence type="ECO:0000256" key="3">
    <source>
        <dbReference type="ARBA" id="ARBA00023027"/>
    </source>
</evidence>
<evidence type="ECO:0000313" key="10">
    <source>
        <dbReference type="Proteomes" id="UP001490816"/>
    </source>
</evidence>
<keyword evidence="3" id="KW-0520">NAD</keyword>
<keyword evidence="10" id="KW-1185">Reference proteome</keyword>
<sequence length="374" mass="41087">MSHTYSEFLPSYSVGVDCYKAIPEIVKPYGKKAVAVGGKTAMEKSKKALLEGIKGSDIEIIDFVWYGGDSSYENVEKIKNNPSVQKADMVFGIGGGRAVDTAKTYCALYNKPLFTFPTIASNCASCTSLSVMYNPDGTFKEYSYHKAPAIHTFINTKIIAESPEKLMWAGIGDALSKEYEVIFACREKNMIHTPLLGKAIASASTEPLISFGKKALEDCKNNVPTEAIEQVALDIIITAGLVSNFTVHENNPNPEEDYYYNSSLAHCVYYGASLFPQCERQHLHGEIVSFGVLCLLTYDGQFEERNRIFEFNRSIGLPCTLSEIALTPDDVPAIAHKAASVVEWKYVPGNPTEDAFINAILATDKAGKEFLADK</sequence>
<dbReference type="SUPFAM" id="SSF56796">
    <property type="entry name" value="Dehydroquinate synthase-like"/>
    <property type="match status" value="1"/>
</dbReference>
<dbReference type="EMBL" id="JBBMEZ010000002">
    <property type="protein sequence ID" value="MEQ2468916.1"/>
    <property type="molecule type" value="Genomic_DNA"/>
</dbReference>
<feature type="domain" description="Alcohol dehydrogenase iron-type/glycerol dehydrogenase GldA" evidence="8">
    <location>
        <begin position="12"/>
        <end position="144"/>
    </location>
</feature>
<dbReference type="PANTHER" id="PTHR43616">
    <property type="entry name" value="GLYCEROL DEHYDROGENASE"/>
    <property type="match status" value="1"/>
</dbReference>
<evidence type="ECO:0000256" key="5">
    <source>
        <dbReference type="ARBA" id="ARBA00039147"/>
    </source>
</evidence>
<protein>
    <recommendedName>
        <fullName evidence="6">Glycerol dehydrogenase</fullName>
        <ecNumber evidence="5">1.1.1.6</ecNumber>
    </recommendedName>
</protein>
<dbReference type="CDD" id="cd08171">
    <property type="entry name" value="GlyDH-like"/>
    <property type="match status" value="1"/>
</dbReference>
<evidence type="ECO:0000256" key="7">
    <source>
        <dbReference type="ARBA" id="ARBA00049006"/>
    </source>
</evidence>
<dbReference type="EC" id="1.1.1.6" evidence="5"/>
<evidence type="ECO:0000313" key="9">
    <source>
        <dbReference type="EMBL" id="MEQ2468916.1"/>
    </source>
</evidence>
<evidence type="ECO:0000259" key="8">
    <source>
        <dbReference type="Pfam" id="PF00465"/>
    </source>
</evidence>
<proteinExistence type="predicted"/>
<evidence type="ECO:0000256" key="4">
    <source>
        <dbReference type="ARBA" id="ARBA00037918"/>
    </source>
</evidence>
<reference evidence="9 10" key="1">
    <citation type="submission" date="2024-03" db="EMBL/GenBank/DDBJ databases">
        <title>Human intestinal bacterial collection.</title>
        <authorList>
            <person name="Pauvert C."/>
            <person name="Hitch T.C.A."/>
            <person name="Clavel T."/>
        </authorList>
    </citation>
    <scope>NUCLEOTIDE SEQUENCE [LARGE SCALE GENOMIC DNA]</scope>
    <source>
        <strain evidence="9 10">CLA-JM-H38</strain>
    </source>
</reference>
<dbReference type="RefSeq" id="WP_303676133.1">
    <property type="nucleotide sequence ID" value="NZ_JBBMEZ010000002.1"/>
</dbReference>
<keyword evidence="2" id="KW-0560">Oxidoreductase</keyword>
<gene>
    <name evidence="9" type="ORF">WMO39_01030</name>
</gene>
<evidence type="ECO:0000256" key="6">
    <source>
        <dbReference type="ARBA" id="ARBA00040132"/>
    </source>
</evidence>
<evidence type="ECO:0000256" key="1">
    <source>
        <dbReference type="ARBA" id="ARBA00022723"/>
    </source>
</evidence>